<dbReference type="SUPFAM" id="SSF56214">
    <property type="entry name" value="4'-phosphopantetheinyl transferase"/>
    <property type="match status" value="2"/>
</dbReference>
<dbReference type="Pfam" id="PF22624">
    <property type="entry name" value="AASDHPPT_N"/>
    <property type="match status" value="1"/>
</dbReference>
<dbReference type="GO" id="GO:0000287">
    <property type="term" value="F:magnesium ion binding"/>
    <property type="evidence" value="ECO:0007669"/>
    <property type="project" value="InterPro"/>
</dbReference>
<feature type="domain" description="4'-phosphopantetheinyl transferase N-terminal" evidence="4">
    <location>
        <begin position="18"/>
        <end position="100"/>
    </location>
</feature>
<dbReference type="OrthoDB" id="26719at2759"/>
<dbReference type="InterPro" id="IPR037143">
    <property type="entry name" value="4-PPantetheinyl_Trfase_dom_sf"/>
</dbReference>
<accession>A0A1X0R5H9</accession>
<evidence type="ECO:0000259" key="3">
    <source>
        <dbReference type="Pfam" id="PF01648"/>
    </source>
</evidence>
<dbReference type="Pfam" id="PF01648">
    <property type="entry name" value="ACPS"/>
    <property type="match status" value="1"/>
</dbReference>
<dbReference type="InterPro" id="IPR055066">
    <property type="entry name" value="AASDHPPT_N"/>
</dbReference>
<dbReference type="EC" id="2.7.8.7" evidence="1"/>
<dbReference type="EMBL" id="KV921908">
    <property type="protein sequence ID" value="ORE07231.1"/>
    <property type="molecule type" value="Genomic_DNA"/>
</dbReference>
<gene>
    <name evidence="5" type="ORF">BCV72DRAFT_335358</name>
</gene>
<dbReference type="Proteomes" id="UP000242414">
    <property type="component" value="Unassembled WGS sequence"/>
</dbReference>
<proteinExistence type="predicted"/>
<dbReference type="AlphaFoldDB" id="A0A1X0R5H9"/>
<dbReference type="PANTHER" id="PTHR12215:SF10">
    <property type="entry name" value="L-AMINOADIPATE-SEMIALDEHYDE DEHYDROGENASE-PHOSPHOPANTETHEINYL TRANSFERASE"/>
    <property type="match status" value="1"/>
</dbReference>
<evidence type="ECO:0000256" key="2">
    <source>
        <dbReference type="ARBA" id="ARBA00022679"/>
    </source>
</evidence>
<dbReference type="GO" id="GO:0019878">
    <property type="term" value="P:lysine biosynthetic process via aminoadipic acid"/>
    <property type="evidence" value="ECO:0007669"/>
    <property type="project" value="TreeGrafter"/>
</dbReference>
<protein>
    <recommendedName>
        <fullName evidence="1">holo-[acyl-carrier-protein] synthase</fullName>
        <ecNumber evidence="1">2.7.8.7</ecNumber>
    </recommendedName>
</protein>
<dbReference type="VEuPathDB" id="FungiDB:BCV72DRAFT_335358"/>
<organism evidence="5">
    <name type="scientific">Rhizopus microsporus var. microsporus</name>
    <dbReference type="NCBI Taxonomy" id="86635"/>
    <lineage>
        <taxon>Eukaryota</taxon>
        <taxon>Fungi</taxon>
        <taxon>Fungi incertae sedis</taxon>
        <taxon>Mucoromycota</taxon>
        <taxon>Mucoromycotina</taxon>
        <taxon>Mucoromycetes</taxon>
        <taxon>Mucorales</taxon>
        <taxon>Mucorineae</taxon>
        <taxon>Rhizopodaceae</taxon>
        <taxon>Rhizopus</taxon>
    </lineage>
</organism>
<evidence type="ECO:0000256" key="1">
    <source>
        <dbReference type="ARBA" id="ARBA00013172"/>
    </source>
</evidence>
<dbReference type="InterPro" id="IPR050559">
    <property type="entry name" value="P-Pant_transferase_sf"/>
</dbReference>
<dbReference type="PANTHER" id="PTHR12215">
    <property type="entry name" value="PHOSPHOPANTETHEINE TRANSFERASE"/>
    <property type="match status" value="1"/>
</dbReference>
<feature type="domain" description="4'-phosphopantetheinyl transferase" evidence="3">
    <location>
        <begin position="108"/>
        <end position="203"/>
    </location>
</feature>
<reference evidence="5" key="1">
    <citation type="journal article" date="2016" name="Proc. Natl. Acad. Sci. U.S.A.">
        <title>Lipid metabolic changes in an early divergent fungus govern the establishment of a mutualistic symbiosis with endobacteria.</title>
        <authorList>
            <person name="Lastovetsky O.A."/>
            <person name="Gaspar M.L."/>
            <person name="Mondo S.J."/>
            <person name="LaButti K.M."/>
            <person name="Sandor L."/>
            <person name="Grigoriev I.V."/>
            <person name="Henry S.A."/>
            <person name="Pawlowska T.E."/>
        </authorList>
    </citation>
    <scope>NUCLEOTIDE SEQUENCE [LARGE SCALE GENOMIC DNA]</scope>
    <source>
        <strain evidence="5">ATCC 52814</strain>
    </source>
</reference>
<dbReference type="Gene3D" id="3.90.470.20">
    <property type="entry name" value="4'-phosphopantetheinyl transferase domain"/>
    <property type="match status" value="2"/>
</dbReference>
<name>A0A1X0R5H9_RHIZD</name>
<dbReference type="GO" id="GO:0008897">
    <property type="term" value="F:holo-[acyl-carrier-protein] synthase activity"/>
    <property type="evidence" value="ECO:0007669"/>
    <property type="project" value="UniProtKB-EC"/>
</dbReference>
<dbReference type="InterPro" id="IPR008278">
    <property type="entry name" value="4-PPantetheinyl_Trfase_dom"/>
</dbReference>
<sequence length="255" mass="29377">MAQPDLLCFNIQNAFEGSKFQEALEKLPKEEQSSVLRFKFARDQHLTLGGLLLRRYYFSKHFNVPWSQLEFARRPGGKPYLKHYDNIDFNISHEGYWVIFGCIKDMNIGVDVVVVDNSNNSLDEFIHAFESQLTIDEMSLIANSKYDKLSTFYEIWGCKESYIKAIGVGLALELDQLNFRNENDMIKLYLKGKRLDFWSFYMTYIDPCAIAVVCCGGNDSSIVNFHNTNTKLIGEPIPSDQANLFHHCQLDTLLP</sequence>
<evidence type="ECO:0000259" key="4">
    <source>
        <dbReference type="Pfam" id="PF22624"/>
    </source>
</evidence>
<evidence type="ECO:0000313" key="5">
    <source>
        <dbReference type="EMBL" id="ORE07231.1"/>
    </source>
</evidence>
<keyword evidence="2 5" id="KW-0808">Transferase</keyword>
<feature type="non-terminal residue" evidence="5">
    <location>
        <position position="1"/>
    </location>
</feature>
<dbReference type="GO" id="GO:0005829">
    <property type="term" value="C:cytosol"/>
    <property type="evidence" value="ECO:0007669"/>
    <property type="project" value="TreeGrafter"/>
</dbReference>